<dbReference type="CDD" id="cd01610">
    <property type="entry name" value="PAP2_like"/>
    <property type="match status" value="1"/>
</dbReference>
<evidence type="ECO:0000313" key="4">
    <source>
        <dbReference type="Proteomes" id="UP001060919"/>
    </source>
</evidence>
<dbReference type="Proteomes" id="UP001060919">
    <property type="component" value="Chromosome"/>
</dbReference>
<feature type="transmembrane region" description="Helical" evidence="1">
    <location>
        <begin position="141"/>
        <end position="163"/>
    </location>
</feature>
<dbReference type="AlphaFoldDB" id="A0A916DUR1"/>
<evidence type="ECO:0000313" key="3">
    <source>
        <dbReference type="EMBL" id="BDS13581.1"/>
    </source>
</evidence>
<dbReference type="SUPFAM" id="SSF48317">
    <property type="entry name" value="Acid phosphatase/Vanadium-dependent haloperoxidase"/>
    <property type="match status" value="1"/>
</dbReference>
<feature type="transmembrane region" description="Helical" evidence="1">
    <location>
        <begin position="48"/>
        <end position="70"/>
    </location>
</feature>
<dbReference type="SMART" id="SM00014">
    <property type="entry name" value="acidPPc"/>
    <property type="match status" value="1"/>
</dbReference>
<keyword evidence="1" id="KW-0472">Membrane</keyword>
<feature type="transmembrane region" description="Helical" evidence="1">
    <location>
        <begin position="117"/>
        <end position="135"/>
    </location>
</feature>
<keyword evidence="4" id="KW-1185">Reference proteome</keyword>
<dbReference type="PANTHER" id="PTHR14969">
    <property type="entry name" value="SPHINGOSINE-1-PHOSPHATE PHOSPHOHYDROLASE"/>
    <property type="match status" value="1"/>
</dbReference>
<keyword evidence="1" id="KW-0812">Transmembrane</keyword>
<gene>
    <name evidence="3" type="ORF">AsAng_0043200</name>
</gene>
<dbReference type="InterPro" id="IPR000326">
    <property type="entry name" value="PAP2/HPO"/>
</dbReference>
<feature type="domain" description="Phosphatidic acid phosphatase type 2/haloperoxidase" evidence="2">
    <location>
        <begin position="49"/>
        <end position="160"/>
    </location>
</feature>
<evidence type="ECO:0000256" key="1">
    <source>
        <dbReference type="SAM" id="Phobius"/>
    </source>
</evidence>
<dbReference type="InterPro" id="IPR036938">
    <property type="entry name" value="PAP2/HPO_sf"/>
</dbReference>
<dbReference type="Pfam" id="PF01569">
    <property type="entry name" value="PAP2"/>
    <property type="match status" value="1"/>
</dbReference>
<keyword evidence="1" id="KW-1133">Transmembrane helix</keyword>
<protein>
    <submittedName>
        <fullName evidence="3">Phosphatase PAP2 family protein</fullName>
    </submittedName>
</protein>
<proteinExistence type="predicted"/>
<reference evidence="3" key="1">
    <citation type="submission" date="2022-09" db="EMBL/GenBank/DDBJ databases">
        <title>Aureispira anguillicida sp. nov., isolated from Leptocephalus of Japanese eel Anguilla japonica.</title>
        <authorList>
            <person name="Yuasa K."/>
            <person name="Mekata T."/>
            <person name="Ikunari K."/>
        </authorList>
    </citation>
    <scope>NUCLEOTIDE SEQUENCE</scope>
    <source>
        <strain evidence="3">EL160426</strain>
    </source>
</reference>
<dbReference type="KEGG" id="aup:AsAng_0043200"/>
<organism evidence="3 4">
    <name type="scientific">Aureispira anguillae</name>
    <dbReference type="NCBI Taxonomy" id="2864201"/>
    <lineage>
        <taxon>Bacteria</taxon>
        <taxon>Pseudomonadati</taxon>
        <taxon>Bacteroidota</taxon>
        <taxon>Saprospiria</taxon>
        <taxon>Saprospirales</taxon>
        <taxon>Saprospiraceae</taxon>
        <taxon>Aureispira</taxon>
    </lineage>
</organism>
<name>A0A916DUR1_9BACT</name>
<sequence length="164" mass="19065">MSDNEEEFSLKKTKYAEYIRDFTAIGNPFLLLLVTLATLSNHPKFHTYFWILLAGFLINEFICSAIKYLWHKPRPNGQQYKNGFEKIDAGSFPSIHSSRISFVYLSLGYIHYMAENFLLMPTFIVVIAVVGYSRIFLKKHFFVDVMAGYFFGTIQFLAITFLLK</sequence>
<accession>A0A916DUR1</accession>
<evidence type="ECO:0000259" key="2">
    <source>
        <dbReference type="SMART" id="SM00014"/>
    </source>
</evidence>
<feature type="transmembrane region" description="Helical" evidence="1">
    <location>
        <begin position="21"/>
        <end position="42"/>
    </location>
</feature>
<dbReference type="Gene3D" id="1.20.144.10">
    <property type="entry name" value="Phosphatidic acid phosphatase type 2/haloperoxidase"/>
    <property type="match status" value="1"/>
</dbReference>
<dbReference type="PANTHER" id="PTHR14969:SF13">
    <property type="entry name" value="AT30094P"/>
    <property type="match status" value="1"/>
</dbReference>
<dbReference type="EMBL" id="AP026867">
    <property type="protein sequence ID" value="BDS13581.1"/>
    <property type="molecule type" value="Genomic_DNA"/>
</dbReference>
<dbReference type="RefSeq" id="WP_264788843.1">
    <property type="nucleotide sequence ID" value="NZ_AP026867.1"/>
</dbReference>